<organism evidence="2 3">
    <name type="scientific">Flaviaesturariibacter amylovorans</name>
    <dbReference type="NCBI Taxonomy" id="1084520"/>
    <lineage>
        <taxon>Bacteria</taxon>
        <taxon>Pseudomonadati</taxon>
        <taxon>Bacteroidota</taxon>
        <taxon>Chitinophagia</taxon>
        <taxon>Chitinophagales</taxon>
        <taxon>Chitinophagaceae</taxon>
        <taxon>Flaviaestuariibacter</taxon>
    </lineage>
</organism>
<feature type="chain" id="PRO_5045943826" evidence="1">
    <location>
        <begin position="19"/>
        <end position="128"/>
    </location>
</feature>
<keyword evidence="1" id="KW-0732">Signal</keyword>
<comment type="caution">
    <text evidence="2">The sequence shown here is derived from an EMBL/GenBank/DDBJ whole genome shotgun (WGS) entry which is preliminary data.</text>
</comment>
<name>A0ABP8HGU0_9BACT</name>
<dbReference type="RefSeq" id="WP_345257214.1">
    <property type="nucleotide sequence ID" value="NZ_BAABGY010000011.1"/>
</dbReference>
<accession>A0ABP8HGU0</accession>
<protein>
    <submittedName>
        <fullName evidence="2">Uncharacterized protein</fullName>
    </submittedName>
</protein>
<proteinExistence type="predicted"/>
<feature type="signal peptide" evidence="1">
    <location>
        <begin position="1"/>
        <end position="18"/>
    </location>
</feature>
<dbReference type="Proteomes" id="UP001501725">
    <property type="component" value="Unassembled WGS sequence"/>
</dbReference>
<keyword evidence="3" id="KW-1185">Reference proteome</keyword>
<evidence type="ECO:0000256" key="1">
    <source>
        <dbReference type="SAM" id="SignalP"/>
    </source>
</evidence>
<gene>
    <name evidence="2" type="ORF">GCM10023184_36050</name>
</gene>
<evidence type="ECO:0000313" key="3">
    <source>
        <dbReference type="Proteomes" id="UP001501725"/>
    </source>
</evidence>
<sequence>MRSILIAGALLAAPAAFGQKTISIDSAAAYAGQHVQFCAPPASSRYFVQMDGKPTLLFFGKPYPNHVLSVVIWEKDRKNFSQPVELLFGAGMGPVCVNGTVKMVEGRPQIEVTSPKGIGIKEEEEEQE</sequence>
<evidence type="ECO:0000313" key="2">
    <source>
        <dbReference type="EMBL" id="GAA4339144.1"/>
    </source>
</evidence>
<reference evidence="3" key="1">
    <citation type="journal article" date="2019" name="Int. J. Syst. Evol. Microbiol.">
        <title>The Global Catalogue of Microorganisms (GCM) 10K type strain sequencing project: providing services to taxonomists for standard genome sequencing and annotation.</title>
        <authorList>
            <consortium name="The Broad Institute Genomics Platform"/>
            <consortium name="The Broad Institute Genome Sequencing Center for Infectious Disease"/>
            <person name="Wu L."/>
            <person name="Ma J."/>
        </authorList>
    </citation>
    <scope>NUCLEOTIDE SEQUENCE [LARGE SCALE GENOMIC DNA]</scope>
    <source>
        <strain evidence="3">JCM 17919</strain>
    </source>
</reference>
<dbReference type="EMBL" id="BAABGY010000011">
    <property type="protein sequence ID" value="GAA4339144.1"/>
    <property type="molecule type" value="Genomic_DNA"/>
</dbReference>